<dbReference type="PROSITE" id="PS50222">
    <property type="entry name" value="EF_HAND_2"/>
    <property type="match status" value="2"/>
</dbReference>
<dbReference type="EMBL" id="CAXAMM010009780">
    <property type="protein sequence ID" value="CAK9021390.1"/>
    <property type="molecule type" value="Genomic_DNA"/>
</dbReference>
<organism evidence="2 3">
    <name type="scientific">Durusdinium trenchii</name>
    <dbReference type="NCBI Taxonomy" id="1381693"/>
    <lineage>
        <taxon>Eukaryota</taxon>
        <taxon>Sar</taxon>
        <taxon>Alveolata</taxon>
        <taxon>Dinophyceae</taxon>
        <taxon>Suessiales</taxon>
        <taxon>Symbiodiniaceae</taxon>
        <taxon>Durusdinium</taxon>
    </lineage>
</organism>
<dbReference type="SUPFAM" id="SSF47473">
    <property type="entry name" value="EF-hand"/>
    <property type="match status" value="1"/>
</dbReference>
<feature type="domain" description="EF-hand" evidence="1">
    <location>
        <begin position="28"/>
        <end position="63"/>
    </location>
</feature>
<sequence length="208" mass="22390">MHPEDVLSDTSEMGLRMSAARIADAIFDKEVDLREAFKKWDRKNLGGLDETEFQGALSSLGFDASPEMVSAVFKVFDLKGDGRVSCWEFTRGLHNLQAAAEATASEEERRARRDRKKASALRKQENQLTVIGAGLGGGHLPEATALSGALAGDDAACLRKALRAAEDAGVDAEDLKAAKLKLQELEEKAAAADALNPEMPQMGMDSNE</sequence>
<dbReference type="InterPro" id="IPR011992">
    <property type="entry name" value="EF-hand-dom_pair"/>
</dbReference>
<proteinExistence type="predicted"/>
<comment type="caution">
    <text evidence="2">The sequence shown here is derived from an EMBL/GenBank/DDBJ whole genome shotgun (WGS) entry which is preliminary data.</text>
</comment>
<evidence type="ECO:0000313" key="3">
    <source>
        <dbReference type="Proteomes" id="UP001642464"/>
    </source>
</evidence>
<dbReference type="Proteomes" id="UP001642464">
    <property type="component" value="Unassembled WGS sequence"/>
</dbReference>
<accession>A0ABP0K3N1</accession>
<feature type="domain" description="EF-hand" evidence="1">
    <location>
        <begin position="64"/>
        <end position="99"/>
    </location>
</feature>
<name>A0ABP0K3N1_9DINO</name>
<evidence type="ECO:0000313" key="2">
    <source>
        <dbReference type="EMBL" id="CAK9021390.1"/>
    </source>
</evidence>
<dbReference type="CDD" id="cd00051">
    <property type="entry name" value="EFh"/>
    <property type="match status" value="1"/>
</dbReference>
<reference evidence="2 3" key="1">
    <citation type="submission" date="2024-02" db="EMBL/GenBank/DDBJ databases">
        <authorList>
            <person name="Chen Y."/>
            <person name="Shah S."/>
            <person name="Dougan E. K."/>
            <person name="Thang M."/>
            <person name="Chan C."/>
        </authorList>
    </citation>
    <scope>NUCLEOTIDE SEQUENCE [LARGE SCALE GENOMIC DNA]</scope>
</reference>
<keyword evidence="3" id="KW-1185">Reference proteome</keyword>
<dbReference type="Pfam" id="PF13499">
    <property type="entry name" value="EF-hand_7"/>
    <property type="match status" value="1"/>
</dbReference>
<protein>
    <recommendedName>
        <fullName evidence="1">EF-hand domain-containing protein</fullName>
    </recommendedName>
</protein>
<dbReference type="InterPro" id="IPR002048">
    <property type="entry name" value="EF_hand_dom"/>
</dbReference>
<dbReference type="Gene3D" id="1.10.238.10">
    <property type="entry name" value="EF-hand"/>
    <property type="match status" value="1"/>
</dbReference>
<evidence type="ECO:0000259" key="1">
    <source>
        <dbReference type="PROSITE" id="PS50222"/>
    </source>
</evidence>
<gene>
    <name evidence="2" type="ORF">SCF082_LOCUS15328</name>
</gene>